<evidence type="ECO:0000256" key="1">
    <source>
        <dbReference type="ARBA" id="ARBA00023125"/>
    </source>
</evidence>
<dbReference type="SUPFAM" id="SSF46894">
    <property type="entry name" value="C-terminal effector domain of the bipartite response regulators"/>
    <property type="match status" value="1"/>
</dbReference>
<dbReference type="InterPro" id="IPR016032">
    <property type="entry name" value="Sig_transdc_resp-reg_C-effctor"/>
</dbReference>
<keyword evidence="1 3" id="KW-0238">DNA-binding</keyword>
<dbReference type="GO" id="GO:0003677">
    <property type="term" value="F:DNA binding"/>
    <property type="evidence" value="ECO:0007669"/>
    <property type="project" value="UniProtKB-KW"/>
</dbReference>
<sequence>MKNLVLMEPHSFTCMAIRTLIPEDVKIRGALKGYPPLQSMLDAEMIDIVIMEIYDTNLFPMDGIDFIRRNAHHWNRVTLIICTDVDNIFLIKELMKCKARVLISKKDDIASIQHAIDKGISGDYYCSSNLLAVVNADNNQLSLTSSELRVMSLLLNNNTPIEISEYLGVSYKTVQTHKRNVMQKLGARNSFGLLKIGYEYKAKL</sequence>
<dbReference type="InterPro" id="IPR011006">
    <property type="entry name" value="CheY-like_superfamily"/>
</dbReference>
<evidence type="ECO:0000259" key="2">
    <source>
        <dbReference type="PROSITE" id="PS50043"/>
    </source>
</evidence>
<dbReference type="AlphaFoldDB" id="A0AB39VRA2"/>
<dbReference type="Pfam" id="PF00196">
    <property type="entry name" value="GerE"/>
    <property type="match status" value="1"/>
</dbReference>
<gene>
    <name evidence="3" type="ORF">AB3G37_03110</name>
</gene>
<feature type="domain" description="HTH luxR-type" evidence="2">
    <location>
        <begin position="136"/>
        <end position="201"/>
    </location>
</feature>
<dbReference type="EMBL" id="CP165628">
    <property type="protein sequence ID" value="XDU73123.1"/>
    <property type="molecule type" value="Genomic_DNA"/>
</dbReference>
<accession>A0AB39VRA2</accession>
<organism evidence="3">
    <name type="scientific">Rouxiella sp. WC2420</name>
    <dbReference type="NCBI Taxonomy" id="3234145"/>
    <lineage>
        <taxon>Bacteria</taxon>
        <taxon>Pseudomonadati</taxon>
        <taxon>Pseudomonadota</taxon>
        <taxon>Gammaproteobacteria</taxon>
        <taxon>Enterobacterales</taxon>
        <taxon>Yersiniaceae</taxon>
        <taxon>Rouxiella</taxon>
    </lineage>
</organism>
<dbReference type="InterPro" id="IPR036388">
    <property type="entry name" value="WH-like_DNA-bd_sf"/>
</dbReference>
<dbReference type="RefSeq" id="WP_369789674.1">
    <property type="nucleotide sequence ID" value="NZ_CP165628.1"/>
</dbReference>
<dbReference type="SMART" id="SM00421">
    <property type="entry name" value="HTH_LUXR"/>
    <property type="match status" value="1"/>
</dbReference>
<dbReference type="PANTHER" id="PTHR43214:SF43">
    <property type="entry name" value="TWO-COMPONENT RESPONSE REGULATOR"/>
    <property type="match status" value="1"/>
</dbReference>
<proteinExistence type="predicted"/>
<dbReference type="PANTHER" id="PTHR43214">
    <property type="entry name" value="TWO-COMPONENT RESPONSE REGULATOR"/>
    <property type="match status" value="1"/>
</dbReference>
<dbReference type="InterPro" id="IPR000792">
    <property type="entry name" value="Tscrpt_reg_LuxR_C"/>
</dbReference>
<name>A0AB39VRA2_9GAMM</name>
<dbReference type="PRINTS" id="PR00038">
    <property type="entry name" value="HTHLUXR"/>
</dbReference>
<dbReference type="GO" id="GO:0006355">
    <property type="term" value="P:regulation of DNA-templated transcription"/>
    <property type="evidence" value="ECO:0007669"/>
    <property type="project" value="InterPro"/>
</dbReference>
<dbReference type="Gene3D" id="1.10.10.10">
    <property type="entry name" value="Winged helix-like DNA-binding domain superfamily/Winged helix DNA-binding domain"/>
    <property type="match status" value="1"/>
</dbReference>
<reference evidence="3" key="1">
    <citation type="submission" date="2024-07" db="EMBL/GenBank/DDBJ databases">
        <authorList>
            <person name="Biller S.J."/>
        </authorList>
    </citation>
    <scope>NUCLEOTIDE SEQUENCE</scope>
    <source>
        <strain evidence="3">WC2420</strain>
    </source>
</reference>
<dbReference type="PROSITE" id="PS50043">
    <property type="entry name" value="HTH_LUXR_2"/>
    <property type="match status" value="1"/>
</dbReference>
<dbReference type="CDD" id="cd06170">
    <property type="entry name" value="LuxR_C_like"/>
    <property type="match status" value="1"/>
</dbReference>
<dbReference type="InterPro" id="IPR039420">
    <property type="entry name" value="WalR-like"/>
</dbReference>
<evidence type="ECO:0000313" key="3">
    <source>
        <dbReference type="EMBL" id="XDU73123.1"/>
    </source>
</evidence>
<dbReference type="Gene3D" id="3.40.50.2300">
    <property type="match status" value="1"/>
</dbReference>
<dbReference type="SUPFAM" id="SSF52172">
    <property type="entry name" value="CheY-like"/>
    <property type="match status" value="1"/>
</dbReference>
<protein>
    <submittedName>
        <fullName evidence="3">DNA-binding response regulator</fullName>
    </submittedName>
</protein>